<evidence type="ECO:0000313" key="13">
    <source>
        <dbReference type="EMBL" id="KAG2655916.1"/>
    </source>
</evidence>
<dbReference type="OrthoDB" id="372395at2759"/>
<dbReference type="InterPro" id="IPR004523">
    <property type="entry name" value="Asp-tRNA_synthase_2"/>
</dbReference>
<keyword evidence="14" id="KW-1185">Reference proteome</keyword>
<proteinExistence type="inferred from homology"/>
<keyword evidence="8" id="KW-0648">Protein biosynthesis</keyword>
<dbReference type="EC" id="6.1.1.12" evidence="3"/>
<dbReference type="CDD" id="cd04320">
    <property type="entry name" value="AspRS_cyto_N"/>
    <property type="match status" value="1"/>
</dbReference>
<dbReference type="PRINTS" id="PR01042">
    <property type="entry name" value="TRNASYNTHASP"/>
</dbReference>
<keyword evidence="5" id="KW-0436">Ligase</keyword>
<evidence type="ECO:0000256" key="5">
    <source>
        <dbReference type="ARBA" id="ARBA00022598"/>
    </source>
</evidence>
<dbReference type="CDD" id="cd00776">
    <property type="entry name" value="AsxRS_core"/>
    <property type="match status" value="1"/>
</dbReference>
<evidence type="ECO:0000256" key="1">
    <source>
        <dbReference type="ARBA" id="ARBA00004496"/>
    </source>
</evidence>
<evidence type="ECO:0000259" key="12">
    <source>
        <dbReference type="PROSITE" id="PS50862"/>
    </source>
</evidence>
<dbReference type="InterPro" id="IPR006195">
    <property type="entry name" value="aa-tRNA-synth_II"/>
</dbReference>
<evidence type="ECO:0000256" key="11">
    <source>
        <dbReference type="ARBA" id="ARBA00047904"/>
    </source>
</evidence>
<keyword evidence="9" id="KW-0030">Aminoacyl-tRNA synthetase</keyword>
<feature type="domain" description="Aminoacyl-transfer RNA synthetases class-II family profile" evidence="12">
    <location>
        <begin position="185"/>
        <end position="490"/>
    </location>
</feature>
<dbReference type="PANTHER" id="PTHR43450">
    <property type="entry name" value="ASPARTYL-TRNA SYNTHETASE"/>
    <property type="match status" value="1"/>
</dbReference>
<evidence type="ECO:0000256" key="2">
    <source>
        <dbReference type="ARBA" id="ARBA00005312"/>
    </source>
</evidence>
<dbReference type="NCBIfam" id="NF003483">
    <property type="entry name" value="PRK05159.1"/>
    <property type="match status" value="1"/>
</dbReference>
<organism evidence="13 14">
    <name type="scientific">Panicum virgatum</name>
    <name type="common">Blackwell switchgrass</name>
    <dbReference type="NCBI Taxonomy" id="38727"/>
    <lineage>
        <taxon>Eukaryota</taxon>
        <taxon>Viridiplantae</taxon>
        <taxon>Streptophyta</taxon>
        <taxon>Embryophyta</taxon>
        <taxon>Tracheophyta</taxon>
        <taxon>Spermatophyta</taxon>
        <taxon>Magnoliopsida</taxon>
        <taxon>Liliopsida</taxon>
        <taxon>Poales</taxon>
        <taxon>Poaceae</taxon>
        <taxon>PACMAD clade</taxon>
        <taxon>Panicoideae</taxon>
        <taxon>Panicodae</taxon>
        <taxon>Paniceae</taxon>
        <taxon>Panicinae</taxon>
        <taxon>Panicum</taxon>
        <taxon>Panicum sect. Hiantes</taxon>
    </lineage>
</organism>
<dbReference type="NCBIfam" id="TIGR00458">
    <property type="entry name" value="aspS_nondisc"/>
    <property type="match status" value="1"/>
</dbReference>
<dbReference type="FunFam" id="3.30.930.10:FF:000013">
    <property type="entry name" value="Aspartate--tRNA ligase, cytoplasmic"/>
    <property type="match status" value="1"/>
</dbReference>
<dbReference type="InterPro" id="IPR002312">
    <property type="entry name" value="Asp/Asn-tRNA-synth_IIb"/>
</dbReference>
<comment type="catalytic activity">
    <reaction evidence="11">
        <text>tRNA(Asp) + L-aspartate + ATP = L-aspartyl-tRNA(Asp) + AMP + diphosphate</text>
        <dbReference type="Rhea" id="RHEA:19649"/>
        <dbReference type="Rhea" id="RHEA-COMP:9660"/>
        <dbReference type="Rhea" id="RHEA-COMP:9678"/>
        <dbReference type="ChEBI" id="CHEBI:29991"/>
        <dbReference type="ChEBI" id="CHEBI:30616"/>
        <dbReference type="ChEBI" id="CHEBI:33019"/>
        <dbReference type="ChEBI" id="CHEBI:78442"/>
        <dbReference type="ChEBI" id="CHEBI:78516"/>
        <dbReference type="ChEBI" id="CHEBI:456215"/>
        <dbReference type="EC" id="6.1.1.12"/>
    </reaction>
</comment>
<evidence type="ECO:0000313" key="14">
    <source>
        <dbReference type="Proteomes" id="UP000823388"/>
    </source>
</evidence>
<keyword evidence="7" id="KW-0067">ATP-binding</keyword>
<dbReference type="InterPro" id="IPR004365">
    <property type="entry name" value="NA-bd_OB_tRNA"/>
</dbReference>
<dbReference type="Proteomes" id="UP000823388">
    <property type="component" value="Chromosome 1K"/>
</dbReference>
<dbReference type="SUPFAM" id="SSF55681">
    <property type="entry name" value="Class II aaRS and biotin synthetases"/>
    <property type="match status" value="1"/>
</dbReference>
<dbReference type="PROSITE" id="PS50862">
    <property type="entry name" value="AA_TRNA_LIGASE_II"/>
    <property type="match status" value="1"/>
</dbReference>
<dbReference type="InterPro" id="IPR012340">
    <property type="entry name" value="NA-bd_OB-fold"/>
</dbReference>
<dbReference type="Gene3D" id="2.40.50.140">
    <property type="entry name" value="Nucleic acid-binding proteins"/>
    <property type="match status" value="1"/>
</dbReference>
<comment type="caution">
    <text evidence="13">The sequence shown here is derived from an EMBL/GenBank/DDBJ whole genome shotgun (WGS) entry which is preliminary data.</text>
</comment>
<reference evidence="13" key="1">
    <citation type="submission" date="2020-05" db="EMBL/GenBank/DDBJ databases">
        <title>WGS assembly of Panicum virgatum.</title>
        <authorList>
            <person name="Lovell J.T."/>
            <person name="Jenkins J."/>
            <person name="Shu S."/>
            <person name="Juenger T.E."/>
            <person name="Schmutz J."/>
        </authorList>
    </citation>
    <scope>NUCLEOTIDE SEQUENCE</scope>
    <source>
        <strain evidence="13">AP13</strain>
    </source>
</reference>
<evidence type="ECO:0000256" key="3">
    <source>
        <dbReference type="ARBA" id="ARBA00012841"/>
    </source>
</evidence>
<dbReference type="GO" id="GO:0004815">
    <property type="term" value="F:aspartate-tRNA ligase activity"/>
    <property type="evidence" value="ECO:0007669"/>
    <property type="project" value="UniProtKB-EC"/>
</dbReference>
<keyword evidence="6" id="KW-0547">Nucleotide-binding</keyword>
<evidence type="ECO:0000256" key="4">
    <source>
        <dbReference type="ARBA" id="ARBA00022490"/>
    </source>
</evidence>
<gene>
    <name evidence="13" type="ORF">PVAP13_1KG044000</name>
</gene>
<evidence type="ECO:0000256" key="8">
    <source>
        <dbReference type="ARBA" id="ARBA00022917"/>
    </source>
</evidence>
<dbReference type="InterPro" id="IPR004364">
    <property type="entry name" value="Aa-tRNA-synt_II"/>
</dbReference>
<accession>A0A8T0XDF1</accession>
<evidence type="ECO:0000256" key="10">
    <source>
        <dbReference type="ARBA" id="ARBA00033155"/>
    </source>
</evidence>
<sequence>MASGEGDYGDAATMLALRQLYAGYAWADVASLDPAAVAAAAAGAAVRVRVRGAAQAVRAVGRRVAFLVLRQGAATVQCVVAGGGMARFAAGLSRESVVDVAGVVSLPREPVRGTTQQLVEIHVEKLHCISRAVPNLPISVDDAARSEEDVARAKAAGEQLVHVGQDKRLDYRVIDLRTAANQAIFRVQCQVENMFRQVLLSEGFVGIHTPKLIGGSSEGGAAVFKLDYNGQPACLAQSPQLHKQMAVCGGFERVFEVGPVFRAEGSDTHRHLCEFVGLDVEMVLRDHYSEVCDVVDRLFVAMFDHLNKNCARELEAIHRQYPFKPLKYLETTLRLDYDQGIRMLQEAGVHVDPMGDLNTEAEKKLGELVRDKYDTEFYMLCRYPSAVRPFYTMPCSDDPRYSCSFDVFVRGEEIISGAQRVHDPELLAAQAQARGIDVRTIAAYVDSFRYGAPPHGGFGVGLERVVMLFCGLGNIRKTSLFPRDPRRLAP</sequence>
<dbReference type="GO" id="GO:0017101">
    <property type="term" value="C:aminoacyl-tRNA synthetase multienzyme complex"/>
    <property type="evidence" value="ECO:0007669"/>
    <property type="project" value="TreeGrafter"/>
</dbReference>
<protein>
    <recommendedName>
        <fullName evidence="3">aspartate--tRNA ligase</fullName>
        <ecNumber evidence="3">6.1.1.12</ecNumber>
    </recommendedName>
    <alternativeName>
        <fullName evidence="10">Aspartyl-tRNA synthetase</fullName>
    </alternativeName>
</protein>
<dbReference type="PANTHER" id="PTHR43450:SF6">
    <property type="entry name" value="ASPARTATE--TRNA LIGASE"/>
    <property type="match status" value="1"/>
</dbReference>
<evidence type="ECO:0000256" key="6">
    <source>
        <dbReference type="ARBA" id="ARBA00022741"/>
    </source>
</evidence>
<dbReference type="SUPFAM" id="SSF50249">
    <property type="entry name" value="Nucleic acid-binding proteins"/>
    <property type="match status" value="1"/>
</dbReference>
<dbReference type="Pfam" id="PF01336">
    <property type="entry name" value="tRNA_anti-codon"/>
    <property type="match status" value="1"/>
</dbReference>
<dbReference type="AlphaFoldDB" id="A0A8T0XDF1"/>
<comment type="subcellular location">
    <subcellularLocation>
        <location evidence="1">Cytoplasm</location>
    </subcellularLocation>
</comment>
<dbReference type="InterPro" id="IPR045864">
    <property type="entry name" value="aa-tRNA-synth_II/BPL/LPL"/>
</dbReference>
<evidence type="ECO:0000256" key="7">
    <source>
        <dbReference type="ARBA" id="ARBA00022840"/>
    </source>
</evidence>
<dbReference type="GO" id="GO:0003723">
    <property type="term" value="F:RNA binding"/>
    <property type="evidence" value="ECO:0007669"/>
    <property type="project" value="TreeGrafter"/>
</dbReference>
<comment type="similarity">
    <text evidence="2">Belongs to the class-II aminoacyl-tRNA synthetase family. Type 2 subfamily.</text>
</comment>
<dbReference type="EMBL" id="CM029037">
    <property type="protein sequence ID" value="KAG2655916.1"/>
    <property type="molecule type" value="Genomic_DNA"/>
</dbReference>
<name>A0A8T0XDF1_PANVG</name>
<evidence type="ECO:0000256" key="9">
    <source>
        <dbReference type="ARBA" id="ARBA00023146"/>
    </source>
</evidence>
<dbReference type="HAMAP" id="MF_02075">
    <property type="entry name" value="Asp_tRNA_synth_type2"/>
    <property type="match status" value="1"/>
</dbReference>
<dbReference type="GO" id="GO:0006422">
    <property type="term" value="P:aspartyl-tRNA aminoacylation"/>
    <property type="evidence" value="ECO:0007669"/>
    <property type="project" value="InterPro"/>
</dbReference>
<keyword evidence="4" id="KW-0963">Cytoplasm</keyword>
<dbReference type="GO" id="GO:0005829">
    <property type="term" value="C:cytosol"/>
    <property type="evidence" value="ECO:0007669"/>
    <property type="project" value="TreeGrafter"/>
</dbReference>
<dbReference type="Gene3D" id="3.30.930.10">
    <property type="entry name" value="Bira Bifunctional Protein, Domain 2"/>
    <property type="match status" value="1"/>
</dbReference>
<dbReference type="Pfam" id="PF00152">
    <property type="entry name" value="tRNA-synt_2"/>
    <property type="match status" value="1"/>
</dbReference>
<dbReference type="GO" id="GO:0005524">
    <property type="term" value="F:ATP binding"/>
    <property type="evidence" value="ECO:0007669"/>
    <property type="project" value="UniProtKB-KW"/>
</dbReference>